<dbReference type="GO" id="GO:0033063">
    <property type="term" value="C:Rad51B-Rad51C-Rad51D-XRCC2 complex"/>
    <property type="evidence" value="ECO:0007669"/>
    <property type="project" value="TreeGrafter"/>
</dbReference>
<dbReference type="GO" id="GO:0033065">
    <property type="term" value="C:Rad51C-XRCC3 complex"/>
    <property type="evidence" value="ECO:0007669"/>
    <property type="project" value="TreeGrafter"/>
</dbReference>
<dbReference type="Gene3D" id="3.40.50.300">
    <property type="entry name" value="P-loop containing nucleotide triphosphate hydrolases"/>
    <property type="match status" value="1"/>
</dbReference>
<dbReference type="InterPro" id="IPR027417">
    <property type="entry name" value="P-loop_NTPase"/>
</dbReference>
<name>A0A0L0TCI1_ALLM3</name>
<protein>
    <recommendedName>
        <fullName evidence="8">Rad51-like C-terminal domain-containing protein</fullName>
    </recommendedName>
</protein>
<evidence type="ECO:0000313" key="9">
    <source>
        <dbReference type="EMBL" id="KNE72538.1"/>
    </source>
</evidence>
<dbReference type="GO" id="GO:0008821">
    <property type="term" value="F:crossover junction DNA endonuclease activity"/>
    <property type="evidence" value="ECO:0007669"/>
    <property type="project" value="TreeGrafter"/>
</dbReference>
<keyword evidence="3" id="KW-0227">DNA damage</keyword>
<organism evidence="9 10">
    <name type="scientific">Allomyces macrogynus (strain ATCC 38327)</name>
    <name type="common">Allomyces javanicus var. macrogynus</name>
    <dbReference type="NCBI Taxonomy" id="578462"/>
    <lineage>
        <taxon>Eukaryota</taxon>
        <taxon>Fungi</taxon>
        <taxon>Fungi incertae sedis</taxon>
        <taxon>Blastocladiomycota</taxon>
        <taxon>Blastocladiomycetes</taxon>
        <taxon>Blastocladiales</taxon>
        <taxon>Blastocladiaceae</taxon>
        <taxon>Allomyces</taxon>
    </lineage>
</organism>
<dbReference type="Pfam" id="PF08423">
    <property type="entry name" value="Rad51"/>
    <property type="match status" value="1"/>
</dbReference>
<dbReference type="PANTHER" id="PTHR46239">
    <property type="entry name" value="DNA REPAIR PROTEIN RAD51 HOMOLOG 3 RAD51C"/>
    <property type="match status" value="1"/>
</dbReference>
<keyword evidence="6" id="KW-0539">Nucleus</keyword>
<dbReference type="GO" id="GO:0005524">
    <property type="term" value="F:ATP binding"/>
    <property type="evidence" value="ECO:0007669"/>
    <property type="project" value="UniProtKB-KW"/>
</dbReference>
<keyword evidence="2" id="KW-0547">Nucleotide-binding</keyword>
<dbReference type="AlphaFoldDB" id="A0A0L0TCI1"/>
<feature type="region of interest" description="Disordered" evidence="7">
    <location>
        <begin position="1"/>
        <end position="38"/>
    </location>
</feature>
<evidence type="ECO:0000256" key="5">
    <source>
        <dbReference type="ARBA" id="ARBA00023204"/>
    </source>
</evidence>
<dbReference type="EMBL" id="GG745381">
    <property type="protein sequence ID" value="KNE72538.1"/>
    <property type="molecule type" value="Genomic_DNA"/>
</dbReference>
<dbReference type="PANTHER" id="PTHR46239:SF1">
    <property type="entry name" value="DNA REPAIR PROTEIN RAD51 HOMOLOG 3"/>
    <property type="match status" value="1"/>
</dbReference>
<dbReference type="InterPro" id="IPR013632">
    <property type="entry name" value="Rad51_C"/>
</dbReference>
<evidence type="ECO:0000259" key="8">
    <source>
        <dbReference type="Pfam" id="PF08423"/>
    </source>
</evidence>
<feature type="compositionally biased region" description="Polar residues" evidence="7">
    <location>
        <begin position="24"/>
        <end position="37"/>
    </location>
</feature>
<dbReference type="SUPFAM" id="SSF52540">
    <property type="entry name" value="P-loop containing nucleoside triphosphate hydrolases"/>
    <property type="match status" value="1"/>
</dbReference>
<keyword evidence="4" id="KW-0067">ATP-binding</keyword>
<dbReference type="GO" id="GO:0007131">
    <property type="term" value="P:reciprocal meiotic recombination"/>
    <property type="evidence" value="ECO:0007669"/>
    <property type="project" value="TreeGrafter"/>
</dbReference>
<accession>A0A0L0TCI1</accession>
<evidence type="ECO:0000313" key="10">
    <source>
        <dbReference type="Proteomes" id="UP000054350"/>
    </source>
</evidence>
<proteinExistence type="predicted"/>
<dbReference type="GO" id="GO:0000707">
    <property type="term" value="P:meiotic DNA recombinase assembly"/>
    <property type="evidence" value="ECO:0007669"/>
    <property type="project" value="TreeGrafter"/>
</dbReference>
<evidence type="ECO:0000256" key="7">
    <source>
        <dbReference type="SAM" id="MobiDB-lite"/>
    </source>
</evidence>
<dbReference type="OrthoDB" id="1861185at2759"/>
<feature type="domain" description="Rad51-like C-terminal" evidence="8">
    <location>
        <begin position="123"/>
        <end position="276"/>
    </location>
</feature>
<evidence type="ECO:0000256" key="3">
    <source>
        <dbReference type="ARBA" id="ARBA00022763"/>
    </source>
</evidence>
<dbReference type="Proteomes" id="UP000054350">
    <property type="component" value="Unassembled WGS sequence"/>
</dbReference>
<sequence>MRHGDPMPATTSMPQRATMPRPNGNHSRSVSKRTSTAPVARRQIKVGLPLHALGLPARVRTKLLDAALFHAADIKPLTSAELALDLAVSDATVRLVRTQAMVPDDSIFTSCTTLLATPSLPPMSTGIAPFDTLLNGGFARSAISELSGASGAGKSAILAAMILHLLRTPAPSAPRIVALDTDGALTSTLRTAYHQHPHLPWPNLDLRRIHDLPHLVDTVSTISSQTPPTLLIIDAVTTHLASFTDLVARARAVHVAAQAVRGLAVRNGTAVVLAARQAEGPAVGPWTAVAGLRVAVKKGSGGKVGVVVVKGDRMGRRAEWRVDVEGVAVEQVVERRKVVLALEEEEPWEDVEPEEDARVAAYGGCMVDEEEEERYEEVEPDALMLA</sequence>
<keyword evidence="5" id="KW-0234">DNA repair</keyword>
<evidence type="ECO:0000256" key="2">
    <source>
        <dbReference type="ARBA" id="ARBA00022741"/>
    </source>
</evidence>
<keyword evidence="10" id="KW-1185">Reference proteome</keyword>
<gene>
    <name evidence="9" type="ORF">AMAG_16983</name>
</gene>
<dbReference type="GO" id="GO:0000400">
    <property type="term" value="F:four-way junction DNA binding"/>
    <property type="evidence" value="ECO:0007669"/>
    <property type="project" value="TreeGrafter"/>
</dbReference>
<reference evidence="10" key="2">
    <citation type="submission" date="2009-11" db="EMBL/GenBank/DDBJ databases">
        <title>The Genome Sequence of Allomyces macrogynus strain ATCC 38327.</title>
        <authorList>
            <consortium name="The Broad Institute Genome Sequencing Platform"/>
            <person name="Russ C."/>
            <person name="Cuomo C."/>
            <person name="Shea T."/>
            <person name="Young S.K."/>
            <person name="Zeng Q."/>
            <person name="Koehrsen M."/>
            <person name="Haas B."/>
            <person name="Borodovsky M."/>
            <person name="Guigo R."/>
            <person name="Alvarado L."/>
            <person name="Berlin A."/>
            <person name="Borenstein D."/>
            <person name="Chen Z."/>
            <person name="Engels R."/>
            <person name="Freedman E."/>
            <person name="Gellesch M."/>
            <person name="Goldberg J."/>
            <person name="Griggs A."/>
            <person name="Gujja S."/>
            <person name="Heiman D."/>
            <person name="Hepburn T."/>
            <person name="Howarth C."/>
            <person name="Jen D."/>
            <person name="Larson L."/>
            <person name="Lewis B."/>
            <person name="Mehta T."/>
            <person name="Park D."/>
            <person name="Pearson M."/>
            <person name="Roberts A."/>
            <person name="Saif S."/>
            <person name="Shenoy N."/>
            <person name="Sisk P."/>
            <person name="Stolte C."/>
            <person name="Sykes S."/>
            <person name="Walk T."/>
            <person name="White J."/>
            <person name="Yandava C."/>
            <person name="Burger G."/>
            <person name="Gray M.W."/>
            <person name="Holland P.W.H."/>
            <person name="King N."/>
            <person name="Lang F.B.F."/>
            <person name="Roger A.J."/>
            <person name="Ruiz-Trillo I."/>
            <person name="Lander E."/>
            <person name="Nusbaum C."/>
        </authorList>
    </citation>
    <scope>NUCLEOTIDE SEQUENCE [LARGE SCALE GENOMIC DNA]</scope>
    <source>
        <strain evidence="10">ATCC 38327</strain>
    </source>
</reference>
<evidence type="ECO:0000256" key="6">
    <source>
        <dbReference type="ARBA" id="ARBA00023242"/>
    </source>
</evidence>
<reference evidence="9 10" key="1">
    <citation type="submission" date="2009-11" db="EMBL/GenBank/DDBJ databases">
        <title>Annotation of Allomyces macrogynus ATCC 38327.</title>
        <authorList>
            <consortium name="The Broad Institute Genome Sequencing Platform"/>
            <person name="Russ C."/>
            <person name="Cuomo C."/>
            <person name="Burger G."/>
            <person name="Gray M.W."/>
            <person name="Holland P.W.H."/>
            <person name="King N."/>
            <person name="Lang F.B.F."/>
            <person name="Roger A.J."/>
            <person name="Ruiz-Trillo I."/>
            <person name="Young S.K."/>
            <person name="Zeng Q."/>
            <person name="Gargeya S."/>
            <person name="Fitzgerald M."/>
            <person name="Haas B."/>
            <person name="Abouelleil A."/>
            <person name="Alvarado L."/>
            <person name="Arachchi H.M."/>
            <person name="Berlin A."/>
            <person name="Chapman S.B."/>
            <person name="Gearin G."/>
            <person name="Goldberg J."/>
            <person name="Griggs A."/>
            <person name="Gujja S."/>
            <person name="Hansen M."/>
            <person name="Heiman D."/>
            <person name="Howarth C."/>
            <person name="Larimer J."/>
            <person name="Lui A."/>
            <person name="MacDonald P.J.P."/>
            <person name="McCowen C."/>
            <person name="Montmayeur A."/>
            <person name="Murphy C."/>
            <person name="Neiman D."/>
            <person name="Pearson M."/>
            <person name="Priest M."/>
            <person name="Roberts A."/>
            <person name="Saif S."/>
            <person name="Shea T."/>
            <person name="Sisk P."/>
            <person name="Stolte C."/>
            <person name="Sykes S."/>
            <person name="Wortman J."/>
            <person name="Nusbaum C."/>
            <person name="Birren B."/>
        </authorList>
    </citation>
    <scope>NUCLEOTIDE SEQUENCE [LARGE SCALE GENOMIC DNA]</scope>
    <source>
        <strain evidence="9 10">ATCC 38327</strain>
    </source>
</reference>
<evidence type="ECO:0000256" key="1">
    <source>
        <dbReference type="ARBA" id="ARBA00004123"/>
    </source>
</evidence>
<dbReference type="InterPro" id="IPR052093">
    <property type="entry name" value="HR_Repair_Mediator"/>
</dbReference>
<comment type="subcellular location">
    <subcellularLocation>
        <location evidence="1">Nucleus</location>
    </subcellularLocation>
</comment>
<evidence type="ECO:0000256" key="4">
    <source>
        <dbReference type="ARBA" id="ARBA00022840"/>
    </source>
</evidence>
<dbReference type="VEuPathDB" id="FungiDB:AMAG_16983"/>
<dbReference type="GO" id="GO:0005657">
    <property type="term" value="C:replication fork"/>
    <property type="evidence" value="ECO:0007669"/>
    <property type="project" value="TreeGrafter"/>
</dbReference>